<dbReference type="Gene3D" id="1.40.20.10">
    <property type="entry name" value="CHAD domain"/>
    <property type="match status" value="1"/>
</dbReference>
<dbReference type="PANTHER" id="PTHR39339">
    <property type="entry name" value="SLR1444 PROTEIN"/>
    <property type="match status" value="1"/>
</dbReference>
<dbReference type="SMART" id="SM00880">
    <property type="entry name" value="CHAD"/>
    <property type="match status" value="1"/>
</dbReference>
<organism evidence="2 3">
    <name type="scientific">Proteiniclasticum ruminis</name>
    <dbReference type="NCBI Taxonomy" id="398199"/>
    <lineage>
        <taxon>Bacteria</taxon>
        <taxon>Bacillati</taxon>
        <taxon>Bacillota</taxon>
        <taxon>Clostridia</taxon>
        <taxon>Eubacteriales</taxon>
        <taxon>Clostridiaceae</taxon>
        <taxon>Proteiniclasticum</taxon>
    </lineage>
</organism>
<evidence type="ECO:0000313" key="2">
    <source>
        <dbReference type="EMBL" id="SFN37154.1"/>
    </source>
</evidence>
<evidence type="ECO:0000259" key="1">
    <source>
        <dbReference type="SMART" id="SM00880"/>
    </source>
</evidence>
<feature type="domain" description="CHAD" evidence="1">
    <location>
        <begin position="14"/>
        <end position="285"/>
    </location>
</feature>
<gene>
    <name evidence="2" type="ORF">SAMN04488695_101590</name>
</gene>
<dbReference type="PANTHER" id="PTHR39339:SF1">
    <property type="entry name" value="CHAD DOMAIN-CONTAINING PROTEIN"/>
    <property type="match status" value="1"/>
</dbReference>
<protein>
    <submittedName>
        <fullName evidence="2">CHAD domain-containing protein</fullName>
    </submittedName>
</protein>
<name>A0A1I4YGJ2_9CLOT</name>
<dbReference type="Proteomes" id="UP000181899">
    <property type="component" value="Unassembled WGS sequence"/>
</dbReference>
<keyword evidence="3" id="KW-1185">Reference proteome</keyword>
<evidence type="ECO:0000313" key="3">
    <source>
        <dbReference type="Proteomes" id="UP000181899"/>
    </source>
</evidence>
<dbReference type="AlphaFoldDB" id="A0A1I4YGJ2"/>
<reference evidence="2 3" key="1">
    <citation type="submission" date="2016-10" db="EMBL/GenBank/DDBJ databases">
        <authorList>
            <person name="de Groot N.N."/>
        </authorList>
    </citation>
    <scope>NUCLEOTIDE SEQUENCE [LARGE SCALE GENOMIC DNA]</scope>
    <source>
        <strain evidence="2 3">ML2</strain>
    </source>
</reference>
<dbReference type="InterPro" id="IPR038186">
    <property type="entry name" value="CHAD_dom_sf"/>
</dbReference>
<dbReference type="Pfam" id="PF05235">
    <property type="entry name" value="CHAD"/>
    <property type="match status" value="1"/>
</dbReference>
<sequence>MLMQNQSVEMFFYQARKLSNDAHEQILLCLEGDHWTEDDEKIHDLRVIFRQLLSIHEFYEPLLRLKTNKKIKNNYQLLLRSLGPRRKADVFTKLFHEFEVYWKESGKTIGKEGENDKILHSVLKNTRRKKELYEDMFQFRMLLYRTVSWYYFDSQSMVKEKKGSIEDPRNDFIVKRFDHLLKKHKKLEKQAHSGEDEKIHELRLEGKIIYYNLILCKSLLHPEGMKEAERLKKLHDVTGKLHDLEEISMVLRKKRKNADNQAYLEAMLRFFESEKEKYFIKFLKIRQK</sequence>
<dbReference type="OrthoDB" id="9777271at2"/>
<accession>A0A1I4YGJ2</accession>
<dbReference type="InterPro" id="IPR007899">
    <property type="entry name" value="CHAD_dom"/>
</dbReference>
<dbReference type="EMBL" id="FOVK01000001">
    <property type="protein sequence ID" value="SFN37154.1"/>
    <property type="molecule type" value="Genomic_DNA"/>
</dbReference>
<proteinExistence type="predicted"/>